<organism evidence="7 8">
    <name type="scientific">Lignipirellula cremea</name>
    <dbReference type="NCBI Taxonomy" id="2528010"/>
    <lineage>
        <taxon>Bacteria</taxon>
        <taxon>Pseudomonadati</taxon>
        <taxon>Planctomycetota</taxon>
        <taxon>Planctomycetia</taxon>
        <taxon>Pirellulales</taxon>
        <taxon>Pirellulaceae</taxon>
        <taxon>Lignipirellula</taxon>
    </lineage>
</organism>
<dbReference type="Gene3D" id="1.10.760.10">
    <property type="entry name" value="Cytochrome c-like domain"/>
    <property type="match status" value="1"/>
</dbReference>
<gene>
    <name evidence="7" type="primary">gdhB</name>
    <name evidence="7" type="ORF">Pla8534_24970</name>
</gene>
<name>A0A518DS78_9BACT</name>
<dbReference type="Gene3D" id="1.25.10.10">
    <property type="entry name" value="Leucine-rich Repeat Variant"/>
    <property type="match status" value="2"/>
</dbReference>
<feature type="signal peptide" evidence="5">
    <location>
        <begin position="1"/>
        <end position="25"/>
    </location>
</feature>
<keyword evidence="2 4" id="KW-0479">Metal-binding</keyword>
<protein>
    <submittedName>
        <fullName evidence="7">Quinoprotein glucose dehydrogenase B</fullName>
        <ecNumber evidence="7">1.1.5.2</ecNumber>
    </submittedName>
</protein>
<dbReference type="PANTHER" id="PTHR33546">
    <property type="entry name" value="LARGE, MULTIFUNCTIONAL SECRETED PROTEIN-RELATED"/>
    <property type="match status" value="1"/>
</dbReference>
<keyword evidence="3 4" id="KW-0408">Iron</keyword>
<feature type="domain" description="Cytochrome c" evidence="6">
    <location>
        <begin position="963"/>
        <end position="1100"/>
    </location>
</feature>
<dbReference type="InterPro" id="IPR004155">
    <property type="entry name" value="PBS_lyase_HEAT"/>
</dbReference>
<dbReference type="InterPro" id="IPR009056">
    <property type="entry name" value="Cyt_c-like_dom"/>
</dbReference>
<evidence type="ECO:0000256" key="5">
    <source>
        <dbReference type="SAM" id="SignalP"/>
    </source>
</evidence>
<dbReference type="InterPro" id="IPR013427">
    <property type="entry name" value="Haem-bd_dom_put"/>
</dbReference>
<dbReference type="KEGG" id="lcre:Pla8534_24970"/>
<evidence type="ECO:0000256" key="3">
    <source>
        <dbReference type="ARBA" id="ARBA00023004"/>
    </source>
</evidence>
<dbReference type="Pfam" id="PF23500">
    <property type="entry name" value="DUF7133"/>
    <property type="match status" value="1"/>
</dbReference>
<dbReference type="SUPFAM" id="SSF50952">
    <property type="entry name" value="Soluble quinoprotein glucose dehydrogenase"/>
    <property type="match status" value="1"/>
</dbReference>
<dbReference type="InterPro" id="IPR055557">
    <property type="entry name" value="DUF7133"/>
</dbReference>
<dbReference type="RefSeq" id="WP_145053316.1">
    <property type="nucleotide sequence ID" value="NZ_CP036433.1"/>
</dbReference>
<dbReference type="GO" id="GO:0009055">
    <property type="term" value="F:electron transfer activity"/>
    <property type="evidence" value="ECO:0007669"/>
    <property type="project" value="InterPro"/>
</dbReference>
<dbReference type="OrthoDB" id="9770043at2"/>
<evidence type="ECO:0000256" key="1">
    <source>
        <dbReference type="ARBA" id="ARBA00022617"/>
    </source>
</evidence>
<dbReference type="SMART" id="SM00567">
    <property type="entry name" value="EZ_HEAT"/>
    <property type="match status" value="7"/>
</dbReference>
<evidence type="ECO:0000313" key="8">
    <source>
        <dbReference type="Proteomes" id="UP000317648"/>
    </source>
</evidence>
<dbReference type="NCBIfam" id="TIGR02604">
    <property type="entry name" value="Piru_Ver_Nterm"/>
    <property type="match status" value="1"/>
</dbReference>
<evidence type="ECO:0000256" key="4">
    <source>
        <dbReference type="PROSITE-ProRule" id="PRU00433"/>
    </source>
</evidence>
<proteinExistence type="predicted"/>
<dbReference type="GO" id="GO:0008876">
    <property type="term" value="F:quinoprotein glucose dehydrogenase activity"/>
    <property type="evidence" value="ECO:0007669"/>
    <property type="project" value="UniProtKB-EC"/>
</dbReference>
<dbReference type="PROSITE" id="PS51007">
    <property type="entry name" value="CYTC"/>
    <property type="match status" value="1"/>
</dbReference>
<evidence type="ECO:0000313" key="7">
    <source>
        <dbReference type="EMBL" id="QDU94691.1"/>
    </source>
</evidence>
<dbReference type="Gene3D" id="2.120.10.30">
    <property type="entry name" value="TolB, C-terminal domain"/>
    <property type="match status" value="1"/>
</dbReference>
<keyword evidence="7" id="KW-0560">Oxidoreductase</keyword>
<dbReference type="InterPro" id="IPR011041">
    <property type="entry name" value="Quinoprot_gluc/sorb_DH_b-prop"/>
</dbReference>
<keyword evidence="1 4" id="KW-0349">Heme</keyword>
<dbReference type="SUPFAM" id="SSF46626">
    <property type="entry name" value="Cytochrome c"/>
    <property type="match status" value="1"/>
</dbReference>
<dbReference type="Pfam" id="PF13646">
    <property type="entry name" value="HEAT_2"/>
    <property type="match status" value="1"/>
</dbReference>
<dbReference type="SUPFAM" id="SSF48371">
    <property type="entry name" value="ARM repeat"/>
    <property type="match status" value="2"/>
</dbReference>
<dbReference type="InterPro" id="IPR011989">
    <property type="entry name" value="ARM-like"/>
</dbReference>
<dbReference type="InterPro" id="IPR013428">
    <property type="entry name" value="Membrane-bound_put_N"/>
</dbReference>
<dbReference type="NCBIfam" id="TIGR02603">
    <property type="entry name" value="CxxCH_TIGR02603"/>
    <property type="match status" value="1"/>
</dbReference>
<keyword evidence="8" id="KW-1185">Reference proteome</keyword>
<dbReference type="EC" id="1.1.5.2" evidence="7"/>
<evidence type="ECO:0000256" key="2">
    <source>
        <dbReference type="ARBA" id="ARBA00022723"/>
    </source>
</evidence>
<reference evidence="7 8" key="1">
    <citation type="submission" date="2019-02" db="EMBL/GenBank/DDBJ databases">
        <title>Deep-cultivation of Planctomycetes and their phenomic and genomic characterization uncovers novel biology.</title>
        <authorList>
            <person name="Wiegand S."/>
            <person name="Jogler M."/>
            <person name="Boedeker C."/>
            <person name="Pinto D."/>
            <person name="Vollmers J."/>
            <person name="Rivas-Marin E."/>
            <person name="Kohn T."/>
            <person name="Peeters S.H."/>
            <person name="Heuer A."/>
            <person name="Rast P."/>
            <person name="Oberbeckmann S."/>
            <person name="Bunk B."/>
            <person name="Jeske O."/>
            <person name="Meyerdierks A."/>
            <person name="Storesund J.E."/>
            <person name="Kallscheuer N."/>
            <person name="Luecker S."/>
            <person name="Lage O.M."/>
            <person name="Pohl T."/>
            <person name="Merkel B.J."/>
            <person name="Hornburger P."/>
            <person name="Mueller R.-W."/>
            <person name="Bruemmer F."/>
            <person name="Labrenz M."/>
            <person name="Spormann A.M."/>
            <person name="Op den Camp H."/>
            <person name="Overmann J."/>
            <person name="Amann R."/>
            <person name="Jetten M.S.M."/>
            <person name="Mascher T."/>
            <person name="Medema M.H."/>
            <person name="Devos D.P."/>
            <person name="Kaster A.-K."/>
            <person name="Ovreas L."/>
            <person name="Rohde M."/>
            <person name="Galperin M.Y."/>
            <person name="Jogler C."/>
        </authorList>
    </citation>
    <scope>NUCLEOTIDE SEQUENCE [LARGE SCALE GENOMIC DNA]</scope>
    <source>
        <strain evidence="7 8">Pla85_3_4</strain>
    </source>
</reference>
<feature type="chain" id="PRO_5021993165" evidence="5">
    <location>
        <begin position="26"/>
        <end position="1100"/>
    </location>
</feature>
<dbReference type="InterPro" id="IPR016024">
    <property type="entry name" value="ARM-type_fold"/>
</dbReference>
<dbReference type="InterPro" id="IPR036909">
    <property type="entry name" value="Cyt_c-like_dom_sf"/>
</dbReference>
<dbReference type="EMBL" id="CP036433">
    <property type="protein sequence ID" value="QDU94691.1"/>
    <property type="molecule type" value="Genomic_DNA"/>
</dbReference>
<sequence length="1100" mass="120214" precursor="true">MKLIPTWRLLLSALLIAGGSVLAVAGEPIPEPEAPAIAAASDEGEQAIAGFKRPAGYGVQLFAAEPMMANPAAFYVDLTGRVFVCETFRQQHGVEDNRSHTPWLDDDLAAQSVDDRRAYFQKHLKDKYLDYAKQDDRIRLLIDENQDGVADTSTVFADHFNDPVAGTGASVLSYRGLTYYTCIPDLWLLQDKNGDGRADERRSLYTGFGVRVAFRGHDMHGLIIGPDGRLYFSIGDRGYNVQARDKRLMNPESGAIFRCELDGSHLEEYARGLRNPQEMAFDDHGNLFTCDNNSDSGDKARWAYLVEGGDSGWRMHYQYLKDRGPFNREQLWHPYYPEQAAYIVPPIANVSDGPAGLAYYPGVGLGDDQKGRFFLCDFRGQASNSGIRSFRSEPYGAFFKLVDEEQPIWSILGTDVQFGPDGGLYISDWVHGWNGLGKGRIYKFRDLEQAKTPLVAEVQELLAGSFDDIEPNRLVQLLGHADQRVRQEAQFALVRMGQVERLQQTAKMSGELQPRLQAIWGLWQIGRQPDGRSQAAPVLIELLQDSDEEVRAQAAKVAGDLRLEQAVEPLIGALADESLRVRYFAAQAIGKLSAKKAAPAVLAMLVENADVDPIVRHGGVMALTGIADQEKLLAAASHPHRSARLGALLALRRLGSPDIARFLQDPDPLLVLEAARAIHDAPIPGALAALAALRRADPSAPLLERILNANYRLGQAENAAAIARWAGEDPLTSKQRLEALAMLDAWEKPASRDRVLGQWNPLEARSPEAAAVAIRSALPKLMNAPDDVRLSALKTAAKLGVSDVAPMLSTLFTDASQSGESRRDALLALSALKSPRLAEFIPQGLGDANALVRAAAREALLRQSPGEGVKELAAAVQADTQVERQQALALLGSLPQNAQAGAALTQAMRDLLADQIAADTRLDVLEAARHSKAPAALELVAKYESTFSPDNPLSPYLDALHGGDRELGEQIFLERREVSCVRCHKIGEQGSEVGPELTKIGVDKKREYLLEAIVAPNRSIAKDFASVQVITDEGKAYTGIIKVDDDKELRLMLADGQQVSIPQESIEARRAAASAMPDDLIKQLSPHDLRNLVEFLSSLK</sequence>
<dbReference type="PANTHER" id="PTHR33546:SF1">
    <property type="entry name" value="LARGE, MULTIFUNCTIONAL SECRETED PROTEIN"/>
    <property type="match status" value="1"/>
</dbReference>
<dbReference type="InterPro" id="IPR011042">
    <property type="entry name" value="6-blade_b-propeller_TolB-like"/>
</dbReference>
<keyword evidence="5" id="KW-0732">Signal</keyword>
<accession>A0A518DS78</accession>
<evidence type="ECO:0000259" key="6">
    <source>
        <dbReference type="PROSITE" id="PS51007"/>
    </source>
</evidence>
<dbReference type="AlphaFoldDB" id="A0A518DS78"/>
<dbReference type="GO" id="GO:0020037">
    <property type="term" value="F:heme binding"/>
    <property type="evidence" value="ECO:0007669"/>
    <property type="project" value="InterPro"/>
</dbReference>
<dbReference type="GO" id="GO:0046872">
    <property type="term" value="F:metal ion binding"/>
    <property type="evidence" value="ECO:0007669"/>
    <property type="project" value="UniProtKB-KW"/>
</dbReference>
<dbReference type="Proteomes" id="UP000317648">
    <property type="component" value="Chromosome"/>
</dbReference>